<evidence type="ECO:0000256" key="2">
    <source>
        <dbReference type="SAM" id="Phobius"/>
    </source>
</evidence>
<reference evidence="3" key="2">
    <citation type="submission" date="2025-08" db="UniProtKB">
        <authorList>
            <consortium name="Ensembl"/>
        </authorList>
    </citation>
    <scope>IDENTIFICATION</scope>
</reference>
<dbReference type="Proteomes" id="UP000694556">
    <property type="component" value="Chromosome 21"/>
</dbReference>
<evidence type="ECO:0008006" key="5">
    <source>
        <dbReference type="Google" id="ProtNLM"/>
    </source>
</evidence>
<dbReference type="Ensembl" id="ENSCMMT00000019416.1">
    <property type="protein sequence ID" value="ENSCMMP00000017670.1"/>
    <property type="gene ID" value="ENSCMMG00000011174.1"/>
</dbReference>
<reference evidence="3" key="1">
    <citation type="submission" date="2018-09" db="EMBL/GenBank/DDBJ databases">
        <title>Common duck and Muscovy duck high density SNP chip.</title>
        <authorList>
            <person name="Vignal A."/>
            <person name="Thebault N."/>
            <person name="Warren W.C."/>
        </authorList>
    </citation>
    <scope>NUCLEOTIDE SEQUENCE [LARGE SCALE GENOMIC DNA]</scope>
</reference>
<dbReference type="InterPro" id="IPR036179">
    <property type="entry name" value="Ig-like_dom_sf"/>
</dbReference>
<keyword evidence="4" id="KW-1185">Reference proteome</keyword>
<accession>A0A8C3CAI2</accession>
<organism evidence="3 4">
    <name type="scientific">Cairina moschata</name>
    <name type="common">Muscovy duck</name>
    <dbReference type="NCBI Taxonomy" id="8855"/>
    <lineage>
        <taxon>Eukaryota</taxon>
        <taxon>Metazoa</taxon>
        <taxon>Chordata</taxon>
        <taxon>Craniata</taxon>
        <taxon>Vertebrata</taxon>
        <taxon>Euteleostomi</taxon>
        <taxon>Archelosauria</taxon>
        <taxon>Archosauria</taxon>
        <taxon>Dinosauria</taxon>
        <taxon>Saurischia</taxon>
        <taxon>Theropoda</taxon>
        <taxon>Coelurosauria</taxon>
        <taxon>Aves</taxon>
        <taxon>Neognathae</taxon>
        <taxon>Galloanserae</taxon>
        <taxon>Anseriformes</taxon>
        <taxon>Anatidae</taxon>
        <taxon>Anatinae</taxon>
        <taxon>Cairina</taxon>
    </lineage>
</organism>
<feature type="region of interest" description="Disordered" evidence="1">
    <location>
        <begin position="1"/>
        <end position="21"/>
    </location>
</feature>
<dbReference type="SUPFAM" id="SSF48726">
    <property type="entry name" value="Immunoglobulin"/>
    <property type="match status" value="1"/>
</dbReference>
<keyword evidence="2" id="KW-0812">Transmembrane</keyword>
<protein>
    <recommendedName>
        <fullName evidence="5">Immunoglobulin V-set domain-containing protein</fullName>
    </recommendedName>
</protein>
<keyword evidence="2" id="KW-1133">Transmembrane helix</keyword>
<evidence type="ECO:0000256" key="1">
    <source>
        <dbReference type="SAM" id="MobiDB-lite"/>
    </source>
</evidence>
<sequence length="446" mass="47456">HPCPLPPRADSSVSQSQSPGCSAGWREQGACRCSSKAKIKQTFELGIKASWKRAGKSPRSLWAEGRVALPAAGGSRPWQRRRGCAGLGTHPGHCQAAAAAAGRQEAAPVSPEPWRVASSPSKLCLGVAQVAGALGTLRLKGKEAVWVLPLAVLLCSALRKPRGFPLPRCLCHPEPEIGSNTDFTILVRDVSSEDASTYWCVKYCKTSAGDELYRRGEGTVVVVVQGEWDSQYSPARPHCDHPSLAPALPAARTTLPRAHHPLRAPPCVFTGTSPFPSVEVATAVLFFLVSFSILIFCVYHKKCRGEGQSQGAAGARCLPIPIPCCAGSPGTSLPPAVKSGMQRPRGRPGSNVRDAETPRPPQQVGASCGYRAGPPAPMPRRGRAAGHLHLWPGAPGMLRPQGQGRRWVSSSCCRGAEHRGEGHPWGCGMADPILRCREEAFAKVPY</sequence>
<proteinExistence type="predicted"/>
<reference evidence="3" key="3">
    <citation type="submission" date="2025-09" db="UniProtKB">
        <authorList>
            <consortium name="Ensembl"/>
        </authorList>
    </citation>
    <scope>IDENTIFICATION</scope>
</reference>
<keyword evidence="2" id="KW-0472">Membrane</keyword>
<name>A0A8C3CAI2_CAIMO</name>
<dbReference type="AlphaFoldDB" id="A0A8C3CAI2"/>
<feature type="transmembrane region" description="Helical" evidence="2">
    <location>
        <begin position="280"/>
        <end position="299"/>
    </location>
</feature>
<evidence type="ECO:0000313" key="3">
    <source>
        <dbReference type="Ensembl" id="ENSCMMP00000017670.1"/>
    </source>
</evidence>
<evidence type="ECO:0000313" key="4">
    <source>
        <dbReference type="Proteomes" id="UP000694556"/>
    </source>
</evidence>
<feature type="region of interest" description="Disordered" evidence="1">
    <location>
        <begin position="333"/>
        <end position="370"/>
    </location>
</feature>